<name>A0A1J5P0C2_9ZZZZ</name>
<gene>
    <name evidence="1" type="ORF">GALL_544610</name>
</gene>
<proteinExistence type="predicted"/>
<accession>A0A1J5P0C2</accession>
<protein>
    <submittedName>
        <fullName evidence="1">Uncharacterized protein</fullName>
    </submittedName>
</protein>
<reference evidence="1" key="1">
    <citation type="submission" date="2016-10" db="EMBL/GenBank/DDBJ databases">
        <title>Sequence of Gallionella enrichment culture.</title>
        <authorList>
            <person name="Poehlein A."/>
            <person name="Muehling M."/>
            <person name="Daniel R."/>
        </authorList>
    </citation>
    <scope>NUCLEOTIDE SEQUENCE</scope>
</reference>
<evidence type="ECO:0000313" key="1">
    <source>
        <dbReference type="EMBL" id="OIQ63992.1"/>
    </source>
</evidence>
<dbReference type="EMBL" id="MLJW01008508">
    <property type="protein sequence ID" value="OIQ63992.1"/>
    <property type="molecule type" value="Genomic_DNA"/>
</dbReference>
<dbReference type="AlphaFoldDB" id="A0A1J5P0C2"/>
<organism evidence="1">
    <name type="scientific">mine drainage metagenome</name>
    <dbReference type="NCBI Taxonomy" id="410659"/>
    <lineage>
        <taxon>unclassified sequences</taxon>
        <taxon>metagenomes</taxon>
        <taxon>ecological metagenomes</taxon>
    </lineage>
</organism>
<comment type="caution">
    <text evidence="1">The sequence shown here is derived from an EMBL/GenBank/DDBJ whole genome shotgun (WGS) entry which is preliminary data.</text>
</comment>
<sequence length="101" mass="10703">MAGNLNIGFVVSGPQHSDPDIGVATKVSYSLNDTTSIGMENYNGFGATDALGPLNRNDQEIFAVVDKGFGAWDLNFGVGYGYGAYEDRWILKAIVGVPLGN</sequence>